<dbReference type="PANTHER" id="PTHR38436:SF1">
    <property type="entry name" value="ESTER CYCLASE"/>
    <property type="match status" value="1"/>
</dbReference>
<sequence length="141" mass="15672">MTLAKMKATTLRCFEELWGECRYDVVDQLVGDGFACHAPGARDIRGRAAFEALVRSYHTGFPGLKISVRGQLGEGELVVTEFTMSGQHTGSWGGVRPTGRPMSLECVAFSRFSYGLIAEQWYEWDRRKLLEQLALVPVLAG</sequence>
<dbReference type="EMBL" id="JBHSPA010000027">
    <property type="protein sequence ID" value="MFC5826896.1"/>
    <property type="molecule type" value="Genomic_DNA"/>
</dbReference>
<dbReference type="Proteomes" id="UP001596058">
    <property type="component" value="Unassembled WGS sequence"/>
</dbReference>
<reference evidence="2" key="1">
    <citation type="journal article" date="2019" name="Int. J. Syst. Evol. Microbiol.">
        <title>The Global Catalogue of Microorganisms (GCM) 10K type strain sequencing project: providing services to taxonomists for standard genome sequencing and annotation.</title>
        <authorList>
            <consortium name="The Broad Institute Genomics Platform"/>
            <consortium name="The Broad Institute Genome Sequencing Center for Infectious Disease"/>
            <person name="Wu L."/>
            <person name="Ma J."/>
        </authorList>
    </citation>
    <scope>NUCLEOTIDE SEQUENCE [LARGE SCALE GENOMIC DNA]</scope>
    <source>
        <strain evidence="2">CCUG 53903</strain>
    </source>
</reference>
<dbReference type="Pfam" id="PF07366">
    <property type="entry name" value="SnoaL"/>
    <property type="match status" value="1"/>
</dbReference>
<dbReference type="PANTHER" id="PTHR38436">
    <property type="entry name" value="POLYKETIDE CYCLASE SNOAL-LIKE DOMAIN"/>
    <property type="match status" value="1"/>
</dbReference>
<dbReference type="SUPFAM" id="SSF54427">
    <property type="entry name" value="NTF2-like"/>
    <property type="match status" value="1"/>
</dbReference>
<evidence type="ECO:0000313" key="1">
    <source>
        <dbReference type="EMBL" id="MFC5826896.1"/>
    </source>
</evidence>
<comment type="caution">
    <text evidence="1">The sequence shown here is derived from an EMBL/GenBank/DDBJ whole genome shotgun (WGS) entry which is preliminary data.</text>
</comment>
<name>A0ABW1CQ53_9ACTN</name>
<keyword evidence="2" id="KW-1185">Reference proteome</keyword>
<dbReference type="Gene3D" id="3.10.450.50">
    <property type="match status" value="1"/>
</dbReference>
<accession>A0ABW1CQ53</accession>
<protein>
    <submittedName>
        <fullName evidence="1">Ester cyclase</fullName>
    </submittedName>
</protein>
<proteinExistence type="predicted"/>
<organism evidence="1 2">
    <name type="scientific">Nonomuraea insulae</name>
    <dbReference type="NCBI Taxonomy" id="1616787"/>
    <lineage>
        <taxon>Bacteria</taxon>
        <taxon>Bacillati</taxon>
        <taxon>Actinomycetota</taxon>
        <taxon>Actinomycetes</taxon>
        <taxon>Streptosporangiales</taxon>
        <taxon>Streptosporangiaceae</taxon>
        <taxon>Nonomuraea</taxon>
    </lineage>
</organism>
<evidence type="ECO:0000313" key="2">
    <source>
        <dbReference type="Proteomes" id="UP001596058"/>
    </source>
</evidence>
<dbReference type="InterPro" id="IPR032710">
    <property type="entry name" value="NTF2-like_dom_sf"/>
</dbReference>
<dbReference type="InterPro" id="IPR009959">
    <property type="entry name" value="Cyclase_SnoaL-like"/>
</dbReference>
<gene>
    <name evidence="1" type="ORF">ACFPZ3_23745</name>
</gene>